<dbReference type="EMBL" id="MTYJ01000428">
    <property type="protein sequence ID" value="OWA54593.1"/>
    <property type="molecule type" value="Genomic_DNA"/>
</dbReference>
<comment type="caution">
    <text evidence="1">The sequence shown here is derived from an EMBL/GenBank/DDBJ whole genome shotgun (WGS) entry which is preliminary data.</text>
</comment>
<name>A0A9X6NKX2_HYPEX</name>
<dbReference type="Proteomes" id="UP000192578">
    <property type="component" value="Unassembled WGS sequence"/>
</dbReference>
<evidence type="ECO:0000313" key="1">
    <source>
        <dbReference type="EMBL" id="OWA54593.1"/>
    </source>
</evidence>
<proteinExistence type="predicted"/>
<evidence type="ECO:0000313" key="2">
    <source>
        <dbReference type="Proteomes" id="UP000192578"/>
    </source>
</evidence>
<keyword evidence="2" id="KW-1185">Reference proteome</keyword>
<dbReference type="AlphaFoldDB" id="A0A9X6NKX2"/>
<organism evidence="1 2">
    <name type="scientific">Hypsibius exemplaris</name>
    <name type="common">Freshwater tardigrade</name>
    <dbReference type="NCBI Taxonomy" id="2072580"/>
    <lineage>
        <taxon>Eukaryota</taxon>
        <taxon>Metazoa</taxon>
        <taxon>Ecdysozoa</taxon>
        <taxon>Tardigrada</taxon>
        <taxon>Eutardigrada</taxon>
        <taxon>Parachela</taxon>
        <taxon>Hypsibioidea</taxon>
        <taxon>Hypsibiidae</taxon>
        <taxon>Hypsibius</taxon>
    </lineage>
</organism>
<protein>
    <submittedName>
        <fullName evidence="1">Uncharacterized protein</fullName>
    </submittedName>
</protein>
<reference evidence="2" key="1">
    <citation type="submission" date="2017-01" db="EMBL/GenBank/DDBJ databases">
        <title>Comparative genomics of anhydrobiosis in the tardigrade Hypsibius dujardini.</title>
        <authorList>
            <person name="Yoshida Y."/>
            <person name="Koutsovoulos G."/>
            <person name="Laetsch D."/>
            <person name="Stevens L."/>
            <person name="Kumar S."/>
            <person name="Horikawa D."/>
            <person name="Ishino K."/>
            <person name="Komine S."/>
            <person name="Tomita M."/>
            <person name="Blaxter M."/>
            <person name="Arakawa K."/>
        </authorList>
    </citation>
    <scope>NUCLEOTIDE SEQUENCE [LARGE SCALE GENOMIC DNA]</scope>
    <source>
        <strain evidence="2">Z151</strain>
    </source>
</reference>
<gene>
    <name evidence="1" type="ORF">BV898_18993</name>
</gene>
<accession>A0A9X6NKX2</accession>
<sequence>MFPSGATNGRGLIISGAMTLSCRSPVGSLKLKFRSLTQCCCEGNPAGLRPVWTMVMLSPTGTGDARFLASAGVWVSASPPSPTYSVADAFLQSPEPPHLLLECRIPPGPPVPPSSCSRSATVCACRLLKAMSISTSVTDGCGNSGE</sequence>